<dbReference type="AlphaFoldDB" id="A0A0F8WTA6"/>
<sequence length="360" mass="40476">DPNPMNKTEDIKLFLRGIPNSYSQVFFSDNRVFAIILLLVTFIDLYAGIMGLLSVITTNLAGFLLGFDRRILSKGMFGFNSLLVGLAMGVYFEPGILLILVVVLGAILTLLVSVSMQGVIGKYALPFLSIPFLVSVWIMTLATREFTELGISERGIYTFNDLYMIGGSTLVGLYEWWNALGIAQSVRIYLISLGAILFQYNILSGILLAIGLFYYSRISFTLSLLGFYTAFIFYELIGASISELSYSYIGFNYILTSIAVGGFFIIPSKRSYFWVLILIPLVALVTISMSRIFTVVGLPIYSLPFNIMVLLFLYALKFRTKPSTTLTEVFIQQNSPEKNLYSFHNHMVRFHQSDRLPIML</sequence>
<evidence type="ECO:0000256" key="3">
    <source>
        <dbReference type="ARBA" id="ARBA00022475"/>
    </source>
</evidence>
<protein>
    <recommendedName>
        <fullName evidence="9">Urea transporter</fullName>
    </recommendedName>
</protein>
<feature type="transmembrane region" description="Helical" evidence="7">
    <location>
        <begin position="155"/>
        <end position="177"/>
    </location>
</feature>
<evidence type="ECO:0000313" key="8">
    <source>
        <dbReference type="EMBL" id="KKK59933.1"/>
    </source>
</evidence>
<comment type="caution">
    <text evidence="8">The sequence shown here is derived from an EMBL/GenBank/DDBJ whole genome shotgun (WGS) entry which is preliminary data.</text>
</comment>
<dbReference type="InterPro" id="IPR004937">
    <property type="entry name" value="Urea_transporter"/>
</dbReference>
<proteinExistence type="inferred from homology"/>
<feature type="transmembrane region" description="Helical" evidence="7">
    <location>
        <begin position="298"/>
        <end position="316"/>
    </location>
</feature>
<accession>A0A0F8WTA6</accession>
<keyword evidence="6 7" id="KW-0472">Membrane</keyword>
<gene>
    <name evidence="8" type="ORF">LCGC14_3029410</name>
</gene>
<feature type="transmembrane region" description="Helical" evidence="7">
    <location>
        <begin position="247"/>
        <end position="266"/>
    </location>
</feature>
<evidence type="ECO:0000256" key="6">
    <source>
        <dbReference type="ARBA" id="ARBA00023136"/>
    </source>
</evidence>
<evidence type="ECO:0000256" key="4">
    <source>
        <dbReference type="ARBA" id="ARBA00022692"/>
    </source>
</evidence>
<dbReference type="InterPro" id="IPR029020">
    <property type="entry name" value="Ammonium/urea_transptr"/>
</dbReference>
<dbReference type="Gene3D" id="1.10.3430.10">
    <property type="entry name" value="Ammonium transporter AmtB like domains"/>
    <property type="match status" value="1"/>
</dbReference>
<evidence type="ECO:0008006" key="9">
    <source>
        <dbReference type="Google" id="ProtNLM"/>
    </source>
</evidence>
<organism evidence="8">
    <name type="scientific">marine sediment metagenome</name>
    <dbReference type="NCBI Taxonomy" id="412755"/>
    <lineage>
        <taxon>unclassified sequences</taxon>
        <taxon>metagenomes</taxon>
        <taxon>ecological metagenomes</taxon>
    </lineage>
</organism>
<reference evidence="8" key="1">
    <citation type="journal article" date="2015" name="Nature">
        <title>Complex archaea that bridge the gap between prokaryotes and eukaryotes.</title>
        <authorList>
            <person name="Spang A."/>
            <person name="Saw J.H."/>
            <person name="Jorgensen S.L."/>
            <person name="Zaremba-Niedzwiedzka K."/>
            <person name="Martijn J."/>
            <person name="Lind A.E."/>
            <person name="van Eijk R."/>
            <person name="Schleper C."/>
            <person name="Guy L."/>
            <person name="Ettema T.J."/>
        </authorList>
    </citation>
    <scope>NUCLEOTIDE SEQUENCE</scope>
</reference>
<feature type="transmembrane region" description="Helical" evidence="7">
    <location>
        <begin position="189"/>
        <end position="215"/>
    </location>
</feature>
<feature type="transmembrane region" description="Helical" evidence="7">
    <location>
        <begin position="222"/>
        <end position="241"/>
    </location>
</feature>
<evidence type="ECO:0000256" key="7">
    <source>
        <dbReference type="SAM" id="Phobius"/>
    </source>
</evidence>
<evidence type="ECO:0000256" key="2">
    <source>
        <dbReference type="ARBA" id="ARBA00005914"/>
    </source>
</evidence>
<evidence type="ECO:0000256" key="5">
    <source>
        <dbReference type="ARBA" id="ARBA00022989"/>
    </source>
</evidence>
<keyword evidence="5 7" id="KW-1133">Transmembrane helix</keyword>
<feature type="transmembrane region" description="Helical" evidence="7">
    <location>
        <begin position="123"/>
        <end position="143"/>
    </location>
</feature>
<name>A0A0F8WTA6_9ZZZZ</name>
<comment type="subcellular location">
    <subcellularLocation>
        <location evidence="1">Cell membrane</location>
        <topology evidence="1">Multi-pass membrane protein</topology>
    </subcellularLocation>
</comment>
<comment type="similarity">
    <text evidence="2">Belongs to the urea transporter family.</text>
</comment>
<feature type="transmembrane region" description="Helical" evidence="7">
    <location>
        <begin position="82"/>
        <end position="111"/>
    </location>
</feature>
<feature type="transmembrane region" description="Helical" evidence="7">
    <location>
        <begin position="273"/>
        <end position="292"/>
    </location>
</feature>
<dbReference type="EMBL" id="LAZR01063219">
    <property type="protein sequence ID" value="KKK59933.1"/>
    <property type="molecule type" value="Genomic_DNA"/>
</dbReference>
<dbReference type="PANTHER" id="PTHR10464:SF4">
    <property type="entry name" value="UREA TRANSPORTER"/>
    <property type="match status" value="1"/>
</dbReference>
<keyword evidence="3" id="KW-1003">Cell membrane</keyword>
<dbReference type="Pfam" id="PF03253">
    <property type="entry name" value="UT"/>
    <property type="match status" value="1"/>
</dbReference>
<dbReference type="GO" id="GO:0005886">
    <property type="term" value="C:plasma membrane"/>
    <property type="evidence" value="ECO:0007669"/>
    <property type="project" value="UniProtKB-SubCell"/>
</dbReference>
<dbReference type="PANTHER" id="PTHR10464">
    <property type="entry name" value="UREA TRANSPORTER"/>
    <property type="match status" value="1"/>
</dbReference>
<dbReference type="GO" id="GO:0015204">
    <property type="term" value="F:urea transmembrane transporter activity"/>
    <property type="evidence" value="ECO:0007669"/>
    <property type="project" value="InterPro"/>
</dbReference>
<feature type="non-terminal residue" evidence="8">
    <location>
        <position position="360"/>
    </location>
</feature>
<keyword evidence="4 7" id="KW-0812">Transmembrane</keyword>
<evidence type="ECO:0000256" key="1">
    <source>
        <dbReference type="ARBA" id="ARBA00004651"/>
    </source>
</evidence>
<feature type="transmembrane region" description="Helical" evidence="7">
    <location>
        <begin position="32"/>
        <end position="61"/>
    </location>
</feature>
<feature type="non-terminal residue" evidence="8">
    <location>
        <position position="1"/>
    </location>
</feature>